<evidence type="ECO:0000256" key="2">
    <source>
        <dbReference type="ARBA" id="ARBA00023015"/>
    </source>
</evidence>
<dbReference type="RefSeq" id="WP_008708736.1">
    <property type="nucleotide sequence ID" value="NZ_CABKQM010000002.1"/>
</dbReference>
<evidence type="ECO:0000313" key="7">
    <source>
        <dbReference type="Proteomes" id="UP001205919"/>
    </source>
</evidence>
<dbReference type="Pfam" id="PF00126">
    <property type="entry name" value="HTH_1"/>
    <property type="match status" value="1"/>
</dbReference>
<keyword evidence="2" id="KW-0805">Transcription regulation</keyword>
<dbReference type="PRINTS" id="PR00039">
    <property type="entry name" value="HTHLYSR"/>
</dbReference>
<evidence type="ECO:0000256" key="3">
    <source>
        <dbReference type="ARBA" id="ARBA00023125"/>
    </source>
</evidence>
<dbReference type="InterPro" id="IPR036390">
    <property type="entry name" value="WH_DNA-bd_sf"/>
</dbReference>
<dbReference type="SUPFAM" id="SSF46785">
    <property type="entry name" value="Winged helix' DNA-binding domain"/>
    <property type="match status" value="1"/>
</dbReference>
<dbReference type="EMBL" id="JANFYT010000017">
    <property type="protein sequence ID" value="MCQ4814572.1"/>
    <property type="molecule type" value="Genomic_DNA"/>
</dbReference>
<dbReference type="GO" id="GO:0000976">
    <property type="term" value="F:transcription cis-regulatory region binding"/>
    <property type="evidence" value="ECO:0007669"/>
    <property type="project" value="TreeGrafter"/>
</dbReference>
<dbReference type="PROSITE" id="PS50931">
    <property type="entry name" value="HTH_LYSR"/>
    <property type="match status" value="1"/>
</dbReference>
<dbReference type="Gene3D" id="3.40.190.290">
    <property type="match status" value="1"/>
</dbReference>
<dbReference type="Pfam" id="PF03466">
    <property type="entry name" value="LysR_substrate"/>
    <property type="match status" value="1"/>
</dbReference>
<dbReference type="AlphaFoldDB" id="A0AAW5K2B2"/>
<feature type="domain" description="HTH lysR-type" evidence="5">
    <location>
        <begin position="1"/>
        <end position="58"/>
    </location>
</feature>
<dbReference type="PANTHER" id="PTHR30126">
    <property type="entry name" value="HTH-TYPE TRANSCRIPTIONAL REGULATOR"/>
    <property type="match status" value="1"/>
</dbReference>
<proteinExistence type="inferred from homology"/>
<evidence type="ECO:0000256" key="4">
    <source>
        <dbReference type="ARBA" id="ARBA00023163"/>
    </source>
</evidence>
<keyword evidence="3" id="KW-0238">DNA-binding</keyword>
<accession>A0AAW5K2B2</accession>
<protein>
    <submittedName>
        <fullName evidence="6">LysR family transcriptional regulator</fullName>
    </submittedName>
</protein>
<keyword evidence="4" id="KW-0804">Transcription</keyword>
<dbReference type="Proteomes" id="UP001205919">
    <property type="component" value="Unassembled WGS sequence"/>
</dbReference>
<evidence type="ECO:0000256" key="1">
    <source>
        <dbReference type="ARBA" id="ARBA00009437"/>
    </source>
</evidence>
<comment type="caution">
    <text evidence="6">The sequence shown here is derived from an EMBL/GenBank/DDBJ whole genome shotgun (WGS) entry which is preliminary data.</text>
</comment>
<dbReference type="Gene3D" id="1.10.10.10">
    <property type="entry name" value="Winged helix-like DNA-binding domain superfamily/Winged helix DNA-binding domain"/>
    <property type="match status" value="1"/>
</dbReference>
<dbReference type="InterPro" id="IPR005119">
    <property type="entry name" value="LysR_subst-bd"/>
</dbReference>
<comment type="similarity">
    <text evidence="1">Belongs to the LysR transcriptional regulatory family.</text>
</comment>
<dbReference type="InterPro" id="IPR036388">
    <property type="entry name" value="WH-like_DNA-bd_sf"/>
</dbReference>
<dbReference type="InterPro" id="IPR000847">
    <property type="entry name" value="LysR_HTH_N"/>
</dbReference>
<keyword evidence="7" id="KW-1185">Reference proteome</keyword>
<reference evidence="6 7" key="1">
    <citation type="submission" date="2022-06" db="EMBL/GenBank/DDBJ databases">
        <title>Isolation of gut microbiota from human fecal samples.</title>
        <authorList>
            <person name="Pamer E.G."/>
            <person name="Barat B."/>
            <person name="Waligurski E."/>
            <person name="Medina S."/>
            <person name="Paddock L."/>
            <person name="Mostad J."/>
        </authorList>
    </citation>
    <scope>NUCLEOTIDE SEQUENCE [LARGE SCALE GENOMIC DNA]</scope>
    <source>
        <strain evidence="6 7">DFI.9.90</strain>
    </source>
</reference>
<sequence length="295" mass="33338">MREEDFRLLTELYRTPNMTKAAERLFITQPTLTRRIQQIEKEFRTTILLRSNKGVVFTPQGEYLAAQGEKLLNFMGEMREKAGAIERGSSGRIKIAVANSYGEYTLPALLQQFKALHANVAFDVITTLSGNVLKLVRSNEAEAGIIRGDFSFHGSKKLLKKDQCYIFSKSPIDLMDLPLLPMISHPMSAPSSSIVNRWWNEHFSVAPNESYRVGSLSICREMVMRGLGYGISMVEDLDPAGEFYHIPMYDKSGKPAERNTWLIKSDAGGEGAFLDSFIDFLLYKHNAGEWPRGER</sequence>
<name>A0AAW5K2B2_9BACT</name>
<gene>
    <name evidence="6" type="ORF">NE630_09045</name>
</gene>
<evidence type="ECO:0000313" key="6">
    <source>
        <dbReference type="EMBL" id="MCQ4814572.1"/>
    </source>
</evidence>
<dbReference type="PANTHER" id="PTHR30126:SF78">
    <property type="entry name" value="HTH LYSR-TYPE DOMAIN-CONTAINING PROTEIN"/>
    <property type="match status" value="1"/>
</dbReference>
<dbReference type="CDD" id="cd05466">
    <property type="entry name" value="PBP2_LTTR_substrate"/>
    <property type="match status" value="1"/>
</dbReference>
<dbReference type="SUPFAM" id="SSF53850">
    <property type="entry name" value="Periplasmic binding protein-like II"/>
    <property type="match status" value="1"/>
</dbReference>
<evidence type="ECO:0000259" key="5">
    <source>
        <dbReference type="PROSITE" id="PS50931"/>
    </source>
</evidence>
<dbReference type="GO" id="GO:0003700">
    <property type="term" value="F:DNA-binding transcription factor activity"/>
    <property type="evidence" value="ECO:0007669"/>
    <property type="project" value="InterPro"/>
</dbReference>
<organism evidence="6 7">
    <name type="scientific">Cloacibacillus evryensis</name>
    <dbReference type="NCBI Taxonomy" id="508460"/>
    <lineage>
        <taxon>Bacteria</taxon>
        <taxon>Thermotogati</taxon>
        <taxon>Synergistota</taxon>
        <taxon>Synergistia</taxon>
        <taxon>Synergistales</taxon>
        <taxon>Synergistaceae</taxon>
        <taxon>Cloacibacillus</taxon>
    </lineage>
</organism>